<feature type="compositionally biased region" description="Polar residues" evidence="1">
    <location>
        <begin position="115"/>
        <end position="124"/>
    </location>
</feature>
<sequence length="247" mass="27012">MVDITTGGEGTIEEVDEPIHEQQPNGDAPPYFHAPGLVAHYQTQHDHARDQQPHQWPHSFPYPQAPQPSPSPRPSRPQSQILQPTAAGLGYPLPQEAPAQDAVNILHQRHPFPHSLSSPQIPQNAVSPPSSPAAVRVTVPPPVRHPVSPHSPAWTDSGGVARRASSYVSAKPLLREGVSEMHYVRASESERGRAREGWGWGANREGFRRGAPRLHPYVMTFTSPIDLVDLSTPEELPGEIPSGRRSP</sequence>
<evidence type="ECO:0000256" key="1">
    <source>
        <dbReference type="SAM" id="MobiDB-lite"/>
    </source>
</evidence>
<dbReference type="Proteomes" id="UP000015241">
    <property type="component" value="Unassembled WGS sequence"/>
</dbReference>
<proteinExistence type="predicted"/>
<reference evidence="2 3" key="1">
    <citation type="journal article" date="2012" name="Science">
        <title>The Paleozoic origin of enzymatic lignin decomposition reconstructed from 31 fungal genomes.</title>
        <authorList>
            <person name="Floudas D."/>
            <person name="Binder M."/>
            <person name="Riley R."/>
            <person name="Barry K."/>
            <person name="Blanchette R.A."/>
            <person name="Henrissat B."/>
            <person name="Martinez A.T."/>
            <person name="Otillar R."/>
            <person name="Spatafora J.W."/>
            <person name="Yadav J.S."/>
            <person name="Aerts A."/>
            <person name="Benoit I."/>
            <person name="Boyd A."/>
            <person name="Carlson A."/>
            <person name="Copeland A."/>
            <person name="Coutinho P.M."/>
            <person name="de Vries R.P."/>
            <person name="Ferreira P."/>
            <person name="Findley K."/>
            <person name="Foster B."/>
            <person name="Gaskell J."/>
            <person name="Glotzer D."/>
            <person name="Gorecki P."/>
            <person name="Heitman J."/>
            <person name="Hesse C."/>
            <person name="Hori C."/>
            <person name="Igarashi K."/>
            <person name="Jurgens J.A."/>
            <person name="Kallen N."/>
            <person name="Kersten P."/>
            <person name="Kohler A."/>
            <person name="Kuees U."/>
            <person name="Kumar T.K.A."/>
            <person name="Kuo A."/>
            <person name="LaButti K."/>
            <person name="Larrondo L.F."/>
            <person name="Lindquist E."/>
            <person name="Ling A."/>
            <person name="Lombard V."/>
            <person name="Lucas S."/>
            <person name="Lundell T."/>
            <person name="Martin R."/>
            <person name="McLaughlin D.J."/>
            <person name="Morgenstern I."/>
            <person name="Morin E."/>
            <person name="Murat C."/>
            <person name="Nagy L.G."/>
            <person name="Nolan M."/>
            <person name="Ohm R.A."/>
            <person name="Patyshakuliyeva A."/>
            <person name="Rokas A."/>
            <person name="Ruiz-Duenas F.J."/>
            <person name="Sabat G."/>
            <person name="Salamov A."/>
            <person name="Samejima M."/>
            <person name="Schmutz J."/>
            <person name="Slot J.C."/>
            <person name="St John F."/>
            <person name="Stenlid J."/>
            <person name="Sun H."/>
            <person name="Sun S."/>
            <person name="Syed K."/>
            <person name="Tsang A."/>
            <person name="Wiebenga A."/>
            <person name="Young D."/>
            <person name="Pisabarro A."/>
            <person name="Eastwood D.C."/>
            <person name="Martin F."/>
            <person name="Cullen D."/>
            <person name="Grigoriev I.V."/>
            <person name="Hibbett D.S."/>
        </authorList>
    </citation>
    <scope>NUCLEOTIDE SEQUENCE</scope>
    <source>
        <strain evidence="3">FP-58527</strain>
    </source>
</reference>
<feature type="compositionally biased region" description="Low complexity" evidence="1">
    <location>
        <begin position="125"/>
        <end position="134"/>
    </location>
</feature>
<gene>
    <name evidence="2" type="ORF">FOMPIDRAFT_147516</name>
</gene>
<dbReference type="EMBL" id="KE504135">
    <property type="protein sequence ID" value="EPT02514.1"/>
    <property type="molecule type" value="Genomic_DNA"/>
</dbReference>
<evidence type="ECO:0000313" key="3">
    <source>
        <dbReference type="Proteomes" id="UP000015241"/>
    </source>
</evidence>
<feature type="compositionally biased region" description="Basic and acidic residues" evidence="1">
    <location>
        <begin position="43"/>
        <end position="52"/>
    </location>
</feature>
<feature type="compositionally biased region" description="Pro residues" evidence="1">
    <location>
        <begin position="63"/>
        <end position="75"/>
    </location>
</feature>
<name>S8EGZ7_FOMSC</name>
<protein>
    <submittedName>
        <fullName evidence="2">Uncharacterized protein</fullName>
    </submittedName>
</protein>
<dbReference type="HOGENOM" id="CLU_1124565_0_0_1"/>
<dbReference type="InParanoid" id="S8EGZ7"/>
<feature type="region of interest" description="Disordered" evidence="1">
    <location>
        <begin position="110"/>
        <end position="134"/>
    </location>
</feature>
<organism evidence="2 3">
    <name type="scientific">Fomitopsis schrenkii</name>
    <name type="common">Brown rot fungus</name>
    <dbReference type="NCBI Taxonomy" id="2126942"/>
    <lineage>
        <taxon>Eukaryota</taxon>
        <taxon>Fungi</taxon>
        <taxon>Dikarya</taxon>
        <taxon>Basidiomycota</taxon>
        <taxon>Agaricomycotina</taxon>
        <taxon>Agaricomycetes</taxon>
        <taxon>Polyporales</taxon>
        <taxon>Fomitopsis</taxon>
    </lineage>
</organism>
<accession>S8EGZ7</accession>
<feature type="region of interest" description="Disordered" evidence="1">
    <location>
        <begin position="1"/>
        <end position="80"/>
    </location>
</feature>
<dbReference type="AlphaFoldDB" id="S8EGZ7"/>
<evidence type="ECO:0000313" key="2">
    <source>
        <dbReference type="EMBL" id="EPT02514.1"/>
    </source>
</evidence>
<keyword evidence="3" id="KW-1185">Reference proteome</keyword>